<comment type="caution">
    <text evidence="2">The sequence shown here is derived from an EMBL/GenBank/DDBJ whole genome shotgun (WGS) entry which is preliminary data.</text>
</comment>
<dbReference type="AlphaFoldDB" id="A0A9X1AG32"/>
<evidence type="ECO:0000313" key="2">
    <source>
        <dbReference type="EMBL" id="MBT1159177.1"/>
    </source>
</evidence>
<gene>
    <name evidence="2" type="ORF">J1C56_26715</name>
</gene>
<organism evidence="2 3">
    <name type="scientific">Aminobacter anthyllidis</name>
    <dbReference type="NCBI Taxonomy" id="1035067"/>
    <lineage>
        <taxon>Bacteria</taxon>
        <taxon>Pseudomonadati</taxon>
        <taxon>Pseudomonadota</taxon>
        <taxon>Alphaproteobacteria</taxon>
        <taxon>Hyphomicrobiales</taxon>
        <taxon>Phyllobacteriaceae</taxon>
        <taxon>Aminobacter</taxon>
    </lineage>
</organism>
<keyword evidence="3" id="KW-1185">Reference proteome</keyword>
<feature type="transmembrane region" description="Helical" evidence="1">
    <location>
        <begin position="152"/>
        <end position="169"/>
    </location>
</feature>
<evidence type="ECO:0000256" key="1">
    <source>
        <dbReference type="SAM" id="Phobius"/>
    </source>
</evidence>
<keyword evidence="1" id="KW-1133">Transmembrane helix</keyword>
<keyword evidence="1" id="KW-0472">Membrane</keyword>
<proteinExistence type="predicted"/>
<feature type="transmembrane region" description="Helical" evidence="1">
    <location>
        <begin position="120"/>
        <end position="140"/>
    </location>
</feature>
<reference evidence="2" key="2">
    <citation type="submission" date="2021-03" db="EMBL/GenBank/DDBJ databases">
        <authorList>
            <person name="Artuso I."/>
            <person name="Turrini P."/>
            <person name="Pirolo M."/>
            <person name="Lugli G.A."/>
            <person name="Ventura M."/>
            <person name="Visca P."/>
        </authorList>
    </citation>
    <scope>NUCLEOTIDE SEQUENCE</scope>
    <source>
        <strain evidence="2">LMG 26462</strain>
    </source>
</reference>
<dbReference type="RefSeq" id="WP_214393033.1">
    <property type="nucleotide sequence ID" value="NZ_JAFLWW010000010.1"/>
</dbReference>
<dbReference type="EMBL" id="JAFLWW010000010">
    <property type="protein sequence ID" value="MBT1159177.1"/>
    <property type="molecule type" value="Genomic_DNA"/>
</dbReference>
<sequence length="213" mass="22932">MHALPESASTWPPNGWRVTAWLGVGVLAACAAAAGLAGDPVDGTRMVIRLTARTSLVLFVLAFTASSLAQLWPSAMTRWIRANRRYFGLAFAFSHGVHAAAIIALSQLDPVLFDELTAPAAFIAGGTGYLAIVLMAATSFDRTAAAIGPRAWRIIHTGGAWFLAVFFVVNFGRRAVLMPEMYWPYMALILAAIALRLVGQFRSRKRDAARQGA</sequence>
<keyword evidence="1 2" id="KW-0812">Transmembrane</keyword>
<evidence type="ECO:0000313" key="3">
    <source>
        <dbReference type="Proteomes" id="UP001138921"/>
    </source>
</evidence>
<feature type="transmembrane region" description="Helical" evidence="1">
    <location>
        <begin position="86"/>
        <end position="108"/>
    </location>
</feature>
<accession>A0A9X1AG32</accession>
<feature type="transmembrane region" description="Helical" evidence="1">
    <location>
        <begin position="18"/>
        <end position="36"/>
    </location>
</feature>
<reference evidence="2" key="1">
    <citation type="journal article" date="2021" name="Microorganisms">
        <title>Phylogenomic Reconstruction and Metabolic Potential of the Genus Aminobacter.</title>
        <authorList>
            <person name="Artuso I."/>
            <person name="Turrini P."/>
            <person name="Pirolo M."/>
            <person name="Lugli G.A."/>
            <person name="Ventura M."/>
            <person name="Visca P."/>
        </authorList>
    </citation>
    <scope>NUCLEOTIDE SEQUENCE</scope>
    <source>
        <strain evidence="2">LMG 26462</strain>
    </source>
</reference>
<protein>
    <submittedName>
        <fullName evidence="2">Ferric reductase-like transmembrane domain-containing protein</fullName>
    </submittedName>
</protein>
<name>A0A9X1AG32_9HYPH</name>
<dbReference type="Proteomes" id="UP001138921">
    <property type="component" value="Unassembled WGS sequence"/>
</dbReference>
<feature type="transmembrane region" description="Helical" evidence="1">
    <location>
        <begin position="181"/>
        <end position="198"/>
    </location>
</feature>